<sequence length="73" mass="8306">MTYLQLYQKFHSLPPVYQAEVADFIDFLSVRSQLVKPQNEVKAEGTPVFGSAKGQFKMSPDFDAPLDDFADYQ</sequence>
<dbReference type="OrthoDB" id="9801704at2"/>
<gene>
    <name evidence="2" type="ORF">BLX24_06305</name>
</gene>
<name>A0A1S2VNU0_9BACT</name>
<proteinExistence type="predicted"/>
<dbReference type="InterPro" id="IPR018739">
    <property type="entry name" value="DUF2281"/>
</dbReference>
<comment type="caution">
    <text evidence="2">The sequence shown here is derived from an EMBL/GenBank/DDBJ whole genome shotgun (WGS) entry which is preliminary data.</text>
</comment>
<keyword evidence="3" id="KW-1185">Reference proteome</keyword>
<evidence type="ECO:0000259" key="1">
    <source>
        <dbReference type="Pfam" id="PF10047"/>
    </source>
</evidence>
<feature type="domain" description="DUF2281" evidence="1">
    <location>
        <begin position="5"/>
        <end position="72"/>
    </location>
</feature>
<dbReference type="Pfam" id="PF10047">
    <property type="entry name" value="DUF2281"/>
    <property type="match status" value="1"/>
</dbReference>
<evidence type="ECO:0000313" key="2">
    <source>
        <dbReference type="EMBL" id="OIN60429.1"/>
    </source>
</evidence>
<evidence type="ECO:0000313" key="3">
    <source>
        <dbReference type="Proteomes" id="UP000181790"/>
    </source>
</evidence>
<dbReference type="EMBL" id="MORL01000002">
    <property type="protein sequence ID" value="OIN60429.1"/>
    <property type="molecule type" value="Genomic_DNA"/>
</dbReference>
<dbReference type="RefSeq" id="WP_071502224.1">
    <property type="nucleotide sequence ID" value="NZ_MORL01000002.1"/>
</dbReference>
<accession>A0A1S2VNU0</accession>
<organism evidence="2 3">
    <name type="scientific">Arsenicibacter rosenii</name>
    <dbReference type="NCBI Taxonomy" id="1750698"/>
    <lineage>
        <taxon>Bacteria</taxon>
        <taxon>Pseudomonadati</taxon>
        <taxon>Bacteroidota</taxon>
        <taxon>Cytophagia</taxon>
        <taxon>Cytophagales</taxon>
        <taxon>Spirosomataceae</taxon>
        <taxon>Arsenicibacter</taxon>
    </lineage>
</organism>
<protein>
    <recommendedName>
        <fullName evidence="1">DUF2281 domain-containing protein</fullName>
    </recommendedName>
</protein>
<reference evidence="2 3" key="1">
    <citation type="submission" date="2016-10" db="EMBL/GenBank/DDBJ databases">
        <title>Arsenicibacter rosenii gen. nov., sp. nov., an efficient arsenic-methylating bacterium isolated from an arsenic-contaminated paddy soil.</title>
        <authorList>
            <person name="Huang K."/>
        </authorList>
    </citation>
    <scope>NUCLEOTIDE SEQUENCE [LARGE SCALE GENOMIC DNA]</scope>
    <source>
        <strain evidence="2 3">SM-1</strain>
    </source>
</reference>
<dbReference type="Proteomes" id="UP000181790">
    <property type="component" value="Unassembled WGS sequence"/>
</dbReference>
<dbReference type="AlphaFoldDB" id="A0A1S2VNU0"/>